<evidence type="ECO:0000313" key="9">
    <source>
        <dbReference type="Proteomes" id="UP001428817"/>
    </source>
</evidence>
<keyword evidence="6" id="KW-0813">Transport</keyword>
<evidence type="ECO:0000256" key="5">
    <source>
        <dbReference type="ARBA" id="ARBA00023251"/>
    </source>
</evidence>
<dbReference type="InterPro" id="IPR000412">
    <property type="entry name" value="ABC_2_transport"/>
</dbReference>
<comment type="subcellular location">
    <subcellularLocation>
        <location evidence="6">Cell membrane</location>
        <topology evidence="6">Multi-pass membrane protein</topology>
    </subcellularLocation>
    <subcellularLocation>
        <location evidence="1">Membrane</location>
        <topology evidence="1">Multi-pass membrane protein</topology>
    </subcellularLocation>
</comment>
<evidence type="ECO:0000256" key="2">
    <source>
        <dbReference type="ARBA" id="ARBA00022692"/>
    </source>
</evidence>
<evidence type="ECO:0000259" key="7">
    <source>
        <dbReference type="PROSITE" id="PS51012"/>
    </source>
</evidence>
<feature type="transmembrane region" description="Helical" evidence="6">
    <location>
        <begin position="137"/>
        <end position="159"/>
    </location>
</feature>
<feature type="transmembrane region" description="Helical" evidence="6">
    <location>
        <begin position="100"/>
        <end position="125"/>
    </location>
</feature>
<gene>
    <name evidence="8" type="ORF">GCM10023321_76930</name>
</gene>
<dbReference type="RefSeq" id="WP_185059908.1">
    <property type="nucleotide sequence ID" value="NZ_BAABJP010000058.1"/>
</dbReference>
<evidence type="ECO:0000256" key="6">
    <source>
        <dbReference type="RuleBase" id="RU361157"/>
    </source>
</evidence>
<feature type="transmembrane region" description="Helical" evidence="6">
    <location>
        <begin position="221"/>
        <end position="242"/>
    </location>
</feature>
<evidence type="ECO:0000256" key="1">
    <source>
        <dbReference type="ARBA" id="ARBA00004141"/>
    </source>
</evidence>
<keyword evidence="5" id="KW-0046">Antibiotic resistance</keyword>
<feature type="domain" description="ABC transmembrane type-2" evidence="7">
    <location>
        <begin position="21"/>
        <end position="245"/>
    </location>
</feature>
<evidence type="ECO:0000256" key="4">
    <source>
        <dbReference type="ARBA" id="ARBA00023136"/>
    </source>
</evidence>
<dbReference type="PANTHER" id="PTHR43027">
    <property type="entry name" value="DOXORUBICIN RESISTANCE ABC TRANSPORTER PERMEASE PROTEIN DRRC-RELATED"/>
    <property type="match status" value="1"/>
</dbReference>
<dbReference type="Pfam" id="PF01061">
    <property type="entry name" value="ABC2_membrane"/>
    <property type="match status" value="1"/>
</dbReference>
<feature type="transmembrane region" description="Helical" evidence="6">
    <location>
        <begin position="166"/>
        <end position="185"/>
    </location>
</feature>
<dbReference type="PIRSF" id="PIRSF006648">
    <property type="entry name" value="DrrB"/>
    <property type="match status" value="1"/>
</dbReference>
<evidence type="ECO:0000313" key="8">
    <source>
        <dbReference type="EMBL" id="GAA5174031.1"/>
    </source>
</evidence>
<organism evidence="8 9">
    <name type="scientific">Pseudonocardia eucalypti</name>
    <dbReference type="NCBI Taxonomy" id="648755"/>
    <lineage>
        <taxon>Bacteria</taxon>
        <taxon>Bacillati</taxon>
        <taxon>Actinomycetota</taxon>
        <taxon>Actinomycetes</taxon>
        <taxon>Pseudonocardiales</taxon>
        <taxon>Pseudonocardiaceae</taxon>
        <taxon>Pseudonocardia</taxon>
    </lineage>
</organism>
<feature type="transmembrane region" description="Helical" evidence="6">
    <location>
        <begin position="21"/>
        <end position="41"/>
    </location>
</feature>
<reference evidence="9" key="1">
    <citation type="journal article" date="2019" name="Int. J. Syst. Evol. Microbiol.">
        <title>The Global Catalogue of Microorganisms (GCM) 10K type strain sequencing project: providing services to taxonomists for standard genome sequencing and annotation.</title>
        <authorList>
            <consortium name="The Broad Institute Genomics Platform"/>
            <consortium name="The Broad Institute Genome Sequencing Center for Infectious Disease"/>
            <person name="Wu L."/>
            <person name="Ma J."/>
        </authorList>
    </citation>
    <scope>NUCLEOTIDE SEQUENCE [LARGE SCALE GENOMIC DNA]</scope>
    <source>
        <strain evidence="9">JCM 18303</strain>
    </source>
</reference>
<proteinExistence type="inferred from homology"/>
<protein>
    <recommendedName>
        <fullName evidence="6">Transport permease protein</fullName>
    </recommendedName>
</protein>
<accession>A0ABP9RBE8</accession>
<feature type="transmembrane region" description="Helical" evidence="6">
    <location>
        <begin position="57"/>
        <end position="79"/>
    </location>
</feature>
<dbReference type="EMBL" id="BAABJP010000058">
    <property type="protein sequence ID" value="GAA5174031.1"/>
    <property type="molecule type" value="Genomic_DNA"/>
</dbReference>
<dbReference type="Proteomes" id="UP001428817">
    <property type="component" value="Unassembled WGS sequence"/>
</dbReference>
<keyword evidence="3 6" id="KW-1133">Transmembrane helix</keyword>
<keyword evidence="6" id="KW-1003">Cell membrane</keyword>
<comment type="caution">
    <text evidence="8">The sequence shown here is derived from an EMBL/GenBank/DDBJ whole genome shotgun (WGS) entry which is preliminary data.</text>
</comment>
<comment type="similarity">
    <text evidence="6">Belongs to the ABC-2 integral membrane protein family.</text>
</comment>
<keyword evidence="2 6" id="KW-0812">Transmembrane</keyword>
<sequence length="256" mass="26763">MLRAGLLHAERVLRGSRRNPVLVVQSLLFPALLLVMFQLVFSRGLTAFAPGRDAGDLVALIVLVGCVFGALVSGAALFDERESGLLGRFATMPVHPGSMLLGRVLAEVARVLVAAVPLVAVGFAFGMRVPAGPFGLALFFGVLAVLAAVVGVTVSSLAVTGATRSGLNVLAPVFLVLMFFSTGFAPLESFPAGLRPVVAYLPFTAGVDALLWCLRGGPPDARVALVPLAWCAVAVGFSWWLWRARAAGRISGEDRA</sequence>
<dbReference type="PANTHER" id="PTHR43027:SF1">
    <property type="entry name" value="DOXORUBICIN RESISTANCE ABC TRANSPORTER PERMEASE PROTEIN DRRC-RELATED"/>
    <property type="match status" value="1"/>
</dbReference>
<name>A0ABP9RBE8_9PSEU</name>
<keyword evidence="4 6" id="KW-0472">Membrane</keyword>
<dbReference type="InterPro" id="IPR013525">
    <property type="entry name" value="ABC2_TM"/>
</dbReference>
<keyword evidence="9" id="KW-1185">Reference proteome</keyword>
<evidence type="ECO:0000256" key="3">
    <source>
        <dbReference type="ARBA" id="ARBA00022989"/>
    </source>
</evidence>
<dbReference type="InterPro" id="IPR052902">
    <property type="entry name" value="ABC-2_transporter"/>
</dbReference>
<dbReference type="InterPro" id="IPR047817">
    <property type="entry name" value="ABC2_TM_bact-type"/>
</dbReference>
<dbReference type="PROSITE" id="PS51012">
    <property type="entry name" value="ABC_TM2"/>
    <property type="match status" value="1"/>
</dbReference>